<protein>
    <submittedName>
        <fullName evidence="1">Uncharacterized protein</fullName>
    </submittedName>
</protein>
<name>A0AAV4Q3M0_CAEEX</name>
<dbReference type="AlphaFoldDB" id="A0AAV4Q3M0"/>
<dbReference type="Proteomes" id="UP001054945">
    <property type="component" value="Unassembled WGS sequence"/>
</dbReference>
<reference evidence="1 2" key="1">
    <citation type="submission" date="2021-06" db="EMBL/GenBank/DDBJ databases">
        <title>Caerostris extrusa draft genome.</title>
        <authorList>
            <person name="Kono N."/>
            <person name="Arakawa K."/>
        </authorList>
    </citation>
    <scope>NUCLEOTIDE SEQUENCE [LARGE SCALE GENOMIC DNA]</scope>
</reference>
<gene>
    <name evidence="1" type="ORF">CEXT_812551</name>
</gene>
<comment type="caution">
    <text evidence="1">The sequence shown here is derived from an EMBL/GenBank/DDBJ whole genome shotgun (WGS) entry which is preliminary data.</text>
</comment>
<dbReference type="EMBL" id="BPLR01005690">
    <property type="protein sequence ID" value="GIY04258.1"/>
    <property type="molecule type" value="Genomic_DNA"/>
</dbReference>
<proteinExistence type="predicted"/>
<keyword evidence="2" id="KW-1185">Reference proteome</keyword>
<sequence>MAFRNLDRKTAISLARASERKLAEARRAMIGQDVSKRRERERTWQMKSFSYCSYIGYSGLRLSVNYALTKNVSTHQMLKRMSNADVKNTVSSSIDNGDFIKPNTLNTAKIQKTYNSDSININNKFLFLPLDDGGDGTLPEPHIPPKFSPIMKSWRGCLIHPKLQHNSANISNPRKSSSYLPNFNIAEALHVPPSPMPAHRNEFQPSFSDFDVEILFIKKEFLTLFFSISNTGIISPLLKRLKSSNSVDKLQTFINGLEQNCIFTE</sequence>
<organism evidence="1 2">
    <name type="scientific">Caerostris extrusa</name>
    <name type="common">Bark spider</name>
    <name type="synonym">Caerostris bankana</name>
    <dbReference type="NCBI Taxonomy" id="172846"/>
    <lineage>
        <taxon>Eukaryota</taxon>
        <taxon>Metazoa</taxon>
        <taxon>Ecdysozoa</taxon>
        <taxon>Arthropoda</taxon>
        <taxon>Chelicerata</taxon>
        <taxon>Arachnida</taxon>
        <taxon>Araneae</taxon>
        <taxon>Araneomorphae</taxon>
        <taxon>Entelegynae</taxon>
        <taxon>Araneoidea</taxon>
        <taxon>Araneidae</taxon>
        <taxon>Caerostris</taxon>
    </lineage>
</organism>
<evidence type="ECO:0000313" key="2">
    <source>
        <dbReference type="Proteomes" id="UP001054945"/>
    </source>
</evidence>
<accession>A0AAV4Q3M0</accession>
<evidence type="ECO:0000313" key="1">
    <source>
        <dbReference type="EMBL" id="GIY04258.1"/>
    </source>
</evidence>